<evidence type="ECO:0000256" key="2">
    <source>
        <dbReference type="SAM" id="SignalP"/>
    </source>
</evidence>
<comment type="caution">
    <text evidence="3">The sequence shown here is derived from an EMBL/GenBank/DDBJ whole genome shotgun (WGS) entry which is preliminary data.</text>
</comment>
<accession>A0A560EUA5</accession>
<sequence>MIGMVFPGKVGLASLVALGALSTAPTLAAAPSRRDYGVRAGRRPSQRGLVHEQGQSPC</sequence>
<feature type="region of interest" description="Disordered" evidence="1">
    <location>
        <begin position="32"/>
        <end position="58"/>
    </location>
</feature>
<organism evidence="3 4">
    <name type="scientific">Nitrospirillum amazonense</name>
    <dbReference type="NCBI Taxonomy" id="28077"/>
    <lineage>
        <taxon>Bacteria</taxon>
        <taxon>Pseudomonadati</taxon>
        <taxon>Pseudomonadota</taxon>
        <taxon>Alphaproteobacteria</taxon>
        <taxon>Rhodospirillales</taxon>
        <taxon>Azospirillaceae</taxon>
        <taxon>Nitrospirillum</taxon>
    </lineage>
</organism>
<dbReference type="AlphaFoldDB" id="A0A560EUA5"/>
<feature type="signal peptide" evidence="2">
    <location>
        <begin position="1"/>
        <end position="28"/>
    </location>
</feature>
<evidence type="ECO:0000313" key="4">
    <source>
        <dbReference type="Proteomes" id="UP000319859"/>
    </source>
</evidence>
<name>A0A560EUA5_9PROT</name>
<feature type="chain" id="PRO_5021893807" evidence="2">
    <location>
        <begin position="29"/>
        <end position="58"/>
    </location>
</feature>
<gene>
    <name evidence="3" type="ORF">FBZ89_12264</name>
</gene>
<dbReference type="Proteomes" id="UP000319859">
    <property type="component" value="Unassembled WGS sequence"/>
</dbReference>
<reference evidence="3 4" key="1">
    <citation type="submission" date="2019-06" db="EMBL/GenBank/DDBJ databases">
        <title>Genomic Encyclopedia of Type Strains, Phase IV (KMG-V): Genome sequencing to study the core and pangenomes of soil and plant-associated prokaryotes.</title>
        <authorList>
            <person name="Whitman W."/>
        </authorList>
    </citation>
    <scope>NUCLEOTIDE SEQUENCE [LARGE SCALE GENOMIC DNA]</scope>
    <source>
        <strain evidence="3 4">BR 11880</strain>
    </source>
</reference>
<dbReference type="EMBL" id="VITN01000022">
    <property type="protein sequence ID" value="TWB12963.1"/>
    <property type="molecule type" value="Genomic_DNA"/>
</dbReference>
<keyword evidence="2" id="KW-0732">Signal</keyword>
<proteinExistence type="predicted"/>
<protein>
    <submittedName>
        <fullName evidence="3">Uncharacterized protein</fullName>
    </submittedName>
</protein>
<evidence type="ECO:0000313" key="3">
    <source>
        <dbReference type="EMBL" id="TWB12963.1"/>
    </source>
</evidence>
<evidence type="ECO:0000256" key="1">
    <source>
        <dbReference type="SAM" id="MobiDB-lite"/>
    </source>
</evidence>